<dbReference type="Proteomes" id="UP001187192">
    <property type="component" value="Unassembled WGS sequence"/>
</dbReference>
<evidence type="ECO:0000313" key="1">
    <source>
        <dbReference type="EMBL" id="GMN30437.1"/>
    </source>
</evidence>
<accession>A0AA87Z9G7</accession>
<name>A0AA87Z9G7_FICCA</name>
<dbReference type="AlphaFoldDB" id="A0AA87Z9G7"/>
<proteinExistence type="predicted"/>
<comment type="caution">
    <text evidence="1">The sequence shown here is derived from an EMBL/GenBank/DDBJ whole genome shotgun (WGS) entry which is preliminary data.</text>
</comment>
<organism evidence="1 2">
    <name type="scientific">Ficus carica</name>
    <name type="common">Common fig</name>
    <dbReference type="NCBI Taxonomy" id="3494"/>
    <lineage>
        <taxon>Eukaryota</taxon>
        <taxon>Viridiplantae</taxon>
        <taxon>Streptophyta</taxon>
        <taxon>Embryophyta</taxon>
        <taxon>Tracheophyta</taxon>
        <taxon>Spermatophyta</taxon>
        <taxon>Magnoliopsida</taxon>
        <taxon>eudicotyledons</taxon>
        <taxon>Gunneridae</taxon>
        <taxon>Pentapetalae</taxon>
        <taxon>rosids</taxon>
        <taxon>fabids</taxon>
        <taxon>Rosales</taxon>
        <taxon>Moraceae</taxon>
        <taxon>Ficeae</taxon>
        <taxon>Ficus</taxon>
    </lineage>
</organism>
<reference evidence="1" key="1">
    <citation type="submission" date="2023-07" db="EMBL/GenBank/DDBJ databases">
        <title>draft genome sequence of fig (Ficus carica).</title>
        <authorList>
            <person name="Takahashi T."/>
            <person name="Nishimura K."/>
        </authorList>
    </citation>
    <scope>NUCLEOTIDE SEQUENCE</scope>
</reference>
<sequence>MRQGKCFFPEMFASGYEAYNDGQHENGGSGGASSADPREIKLQLEININGLEKSIQYPGDAIDNLLLRLMNLLQKDKREQMNPRMESWILMMCGECFFRE</sequence>
<protein>
    <submittedName>
        <fullName evidence="1">Uncharacterized protein</fullName>
    </submittedName>
</protein>
<gene>
    <name evidence="1" type="ORF">TIFTF001_002792</name>
</gene>
<evidence type="ECO:0000313" key="2">
    <source>
        <dbReference type="Proteomes" id="UP001187192"/>
    </source>
</evidence>
<dbReference type="Gramene" id="FCD_00025662-RA">
    <property type="protein sequence ID" value="FCD_00025662-RA:cds"/>
    <property type="gene ID" value="FCD_00025662"/>
</dbReference>
<keyword evidence="2" id="KW-1185">Reference proteome</keyword>
<dbReference type="EMBL" id="BTGU01000003">
    <property type="protein sequence ID" value="GMN30437.1"/>
    <property type="molecule type" value="Genomic_DNA"/>
</dbReference>